<sequence>MSTTDNTFPDVPPLEWSAQLATGDARMDATHEEFVQLLAALRALPPEAQLEPYRALIAHTEEHFAREERWMVAVGFAADNCHARHHAEILDMMRKVEQHHLQGDTDIIGRMAAALAEWFPIHAQTMDAGLALHMRQVGFDSNTETLADPSRVRPATMSGCGSVHCS</sequence>
<proteinExistence type="inferred from homology"/>
<dbReference type="Proteomes" id="UP000318554">
    <property type="component" value="Unassembled WGS sequence"/>
</dbReference>
<evidence type="ECO:0000256" key="1">
    <source>
        <dbReference type="ARBA" id="ARBA00010587"/>
    </source>
</evidence>
<dbReference type="PANTHER" id="PTHR37164:SF1">
    <property type="entry name" value="BACTERIOHEMERYTHRIN"/>
    <property type="match status" value="1"/>
</dbReference>
<evidence type="ECO:0000313" key="7">
    <source>
        <dbReference type="Proteomes" id="UP000318554"/>
    </source>
</evidence>
<evidence type="ECO:0000313" key="6">
    <source>
        <dbReference type="EMBL" id="TSE27669.1"/>
    </source>
</evidence>
<dbReference type="Pfam" id="PF01814">
    <property type="entry name" value="Hemerythrin"/>
    <property type="match status" value="1"/>
</dbReference>
<keyword evidence="3" id="KW-0479">Metal-binding</keyword>
<dbReference type="InterPro" id="IPR035938">
    <property type="entry name" value="Hemerythrin-like_sf"/>
</dbReference>
<dbReference type="AlphaFoldDB" id="A0A554WVR9"/>
<dbReference type="CDD" id="cd12107">
    <property type="entry name" value="Hemerythrin"/>
    <property type="match status" value="1"/>
</dbReference>
<dbReference type="PROSITE" id="PS00550">
    <property type="entry name" value="HEMERYTHRINS"/>
    <property type="match status" value="1"/>
</dbReference>
<dbReference type="Gene3D" id="1.20.120.50">
    <property type="entry name" value="Hemerythrin-like"/>
    <property type="match status" value="1"/>
</dbReference>
<name>A0A554WVR9_9BURK</name>
<dbReference type="InterPro" id="IPR016131">
    <property type="entry name" value="Haemerythrin_Fe_BS"/>
</dbReference>
<keyword evidence="2" id="KW-0813">Transport</keyword>
<dbReference type="GO" id="GO:0005344">
    <property type="term" value="F:oxygen carrier activity"/>
    <property type="evidence" value="ECO:0007669"/>
    <property type="project" value="UniProtKB-KW"/>
</dbReference>
<dbReference type="OrthoDB" id="5296936at2"/>
<dbReference type="RefSeq" id="WP_144324163.1">
    <property type="nucleotide sequence ID" value="NZ_VJNA01000002.1"/>
</dbReference>
<dbReference type="InterPro" id="IPR050669">
    <property type="entry name" value="Hemerythrin"/>
</dbReference>
<evidence type="ECO:0000259" key="5">
    <source>
        <dbReference type="Pfam" id="PF01814"/>
    </source>
</evidence>
<dbReference type="SUPFAM" id="SSF47188">
    <property type="entry name" value="Hemerythrin-like"/>
    <property type="match status" value="1"/>
</dbReference>
<dbReference type="GO" id="GO:0046872">
    <property type="term" value="F:metal ion binding"/>
    <property type="evidence" value="ECO:0007669"/>
    <property type="project" value="UniProtKB-KW"/>
</dbReference>
<dbReference type="PANTHER" id="PTHR37164">
    <property type="entry name" value="BACTERIOHEMERYTHRIN"/>
    <property type="match status" value="1"/>
</dbReference>
<protein>
    <submittedName>
        <fullName evidence="6">Bacteriohemerythrin</fullName>
    </submittedName>
</protein>
<evidence type="ECO:0000256" key="2">
    <source>
        <dbReference type="ARBA" id="ARBA00022621"/>
    </source>
</evidence>
<feature type="domain" description="Hemerythrin-like" evidence="5">
    <location>
        <begin position="23"/>
        <end position="129"/>
    </location>
</feature>
<dbReference type="InterPro" id="IPR012312">
    <property type="entry name" value="Hemerythrin-like"/>
</dbReference>
<accession>A0A554WVR9</accession>
<organism evidence="6 7">
    <name type="scientific">Tepidimonas aquatica</name>
    <dbReference type="NCBI Taxonomy" id="247482"/>
    <lineage>
        <taxon>Bacteria</taxon>
        <taxon>Pseudomonadati</taxon>
        <taxon>Pseudomonadota</taxon>
        <taxon>Betaproteobacteria</taxon>
        <taxon>Burkholderiales</taxon>
        <taxon>Tepidimonas</taxon>
    </lineage>
</organism>
<reference evidence="6 7" key="1">
    <citation type="submission" date="2019-07" db="EMBL/GenBank/DDBJ databases">
        <title>Tepidimonas aquatica CLN-1 draft genome.</title>
        <authorList>
            <person name="Da Costa M.S."/>
            <person name="Froufe H.J.C."/>
            <person name="Egas C."/>
            <person name="Albuquerque L."/>
        </authorList>
    </citation>
    <scope>NUCLEOTIDE SEQUENCE [LARGE SCALE GENOMIC DNA]</scope>
    <source>
        <strain evidence="6 7">CLN-1</strain>
    </source>
</reference>
<keyword evidence="7" id="KW-1185">Reference proteome</keyword>
<dbReference type="EMBL" id="VJNA01000002">
    <property type="protein sequence ID" value="TSE27669.1"/>
    <property type="molecule type" value="Genomic_DNA"/>
</dbReference>
<comment type="similarity">
    <text evidence="1">Belongs to the hemerythrin family.</text>
</comment>
<keyword evidence="2" id="KW-0561">Oxygen transport</keyword>
<keyword evidence="4" id="KW-0408">Iron</keyword>
<comment type="caution">
    <text evidence="6">The sequence shown here is derived from an EMBL/GenBank/DDBJ whole genome shotgun (WGS) entry which is preliminary data.</text>
</comment>
<evidence type="ECO:0000256" key="3">
    <source>
        <dbReference type="ARBA" id="ARBA00022723"/>
    </source>
</evidence>
<dbReference type="InterPro" id="IPR012827">
    <property type="entry name" value="Hemerythrin_metal-bd"/>
</dbReference>
<evidence type="ECO:0000256" key="4">
    <source>
        <dbReference type="ARBA" id="ARBA00023004"/>
    </source>
</evidence>
<dbReference type="NCBIfam" id="TIGR02481">
    <property type="entry name" value="hemeryth_dom"/>
    <property type="match status" value="1"/>
</dbReference>
<gene>
    <name evidence="6" type="ORF">Taqua_00163</name>
</gene>